<protein>
    <recommendedName>
        <fullName evidence="4">Coronin</fullName>
    </recommendedName>
</protein>
<reference evidence="6" key="1">
    <citation type="submission" date="2020-11" db="EMBL/GenBank/DDBJ databases">
        <authorList>
            <person name="Tran Van P."/>
        </authorList>
    </citation>
    <scope>NUCLEOTIDE SEQUENCE</scope>
</reference>
<dbReference type="PANTHER" id="PTHR10856">
    <property type="entry name" value="CORONIN"/>
    <property type="match status" value="1"/>
</dbReference>
<dbReference type="Gene3D" id="2.130.10.10">
    <property type="entry name" value="YVTN repeat-like/Quinoprotein amine dehydrogenase"/>
    <property type="match status" value="2"/>
</dbReference>
<dbReference type="PROSITE" id="PS50294">
    <property type="entry name" value="WD_REPEATS_REGION"/>
    <property type="match status" value="2"/>
</dbReference>
<dbReference type="SMART" id="SM01166">
    <property type="entry name" value="DUF1899"/>
    <property type="match status" value="1"/>
</dbReference>
<gene>
    <name evidence="6" type="ORF">TMSB3V08_LOCUS4899</name>
</gene>
<dbReference type="EMBL" id="OB793627">
    <property type="protein sequence ID" value="CAD7428084.1"/>
    <property type="molecule type" value="Genomic_DNA"/>
</dbReference>
<dbReference type="InterPro" id="IPR019775">
    <property type="entry name" value="WD40_repeat_CS"/>
</dbReference>
<dbReference type="InterPro" id="IPR015505">
    <property type="entry name" value="Coronin"/>
</dbReference>
<dbReference type="Pfam" id="PF08953">
    <property type="entry name" value="DUF1899"/>
    <property type="match status" value="1"/>
</dbReference>
<feature type="repeat" description="WD" evidence="3">
    <location>
        <begin position="142"/>
        <end position="184"/>
    </location>
</feature>
<dbReference type="SMART" id="SM01167">
    <property type="entry name" value="DUF1900"/>
    <property type="match status" value="1"/>
</dbReference>
<evidence type="ECO:0000256" key="4">
    <source>
        <dbReference type="RuleBase" id="RU280818"/>
    </source>
</evidence>
<dbReference type="GO" id="GO:0051015">
    <property type="term" value="F:actin filament binding"/>
    <property type="evidence" value="ECO:0007669"/>
    <property type="project" value="TreeGrafter"/>
</dbReference>
<dbReference type="PROSITE" id="PS00678">
    <property type="entry name" value="WD_REPEATS_1"/>
    <property type="match status" value="1"/>
</dbReference>
<keyword evidence="2 4" id="KW-0677">Repeat</keyword>
<evidence type="ECO:0000256" key="2">
    <source>
        <dbReference type="ARBA" id="ARBA00022737"/>
    </source>
</evidence>
<proteinExistence type="inferred from homology"/>
<keyword evidence="1 3" id="KW-0853">WD repeat</keyword>
<feature type="domain" description="DUF1899" evidence="5">
    <location>
        <begin position="19"/>
        <end position="83"/>
    </location>
</feature>
<evidence type="ECO:0000256" key="1">
    <source>
        <dbReference type="ARBA" id="ARBA00022574"/>
    </source>
</evidence>
<sequence length="403" mass="44861">MLVVLSPTAEDEEIELWFRGVRSSKFRHVYGVPAKREGCYDNIKITKNAHDSHFCSINPKFVAVVTEVAGGGTFLVLPISSTGRLDFNSSRVTGHRGPVLDIKWNPFNDNIIASCSDDCTVKLWHIPDGGLVTHLNEWLIDLHGHKRRVGHIEWHPTAENILVSAGFDHLMIVWDVGSGEAVNVIDCHPDIIFSMFQMLVWDVGSGEAVNVIDCHPDIIFSMFQMIVWDVGSGEAVNVIDCHPDVIFSMSFNRDGSLIATTCKDKKLRVIEPRRGIVLSEGVCHAGTKACKVVFLGNSGRLLSTGFSRYSDRQYAVWSQSDLSSPLCIETIDSSSGVLFPYYDHDTRIVFLAGKGDGNIRYYEVADQAPWLHYLNQFLSGSPQQLSEVSCELSLNTKEAMRLL</sequence>
<dbReference type="InterPro" id="IPR001680">
    <property type="entry name" value="WD40_rpt"/>
</dbReference>
<dbReference type="PANTHER" id="PTHR10856:SF44">
    <property type="entry name" value="CORONIN"/>
    <property type="match status" value="1"/>
</dbReference>
<organism evidence="6">
    <name type="scientific">Timema monikensis</name>
    <dbReference type="NCBI Taxonomy" id="170555"/>
    <lineage>
        <taxon>Eukaryota</taxon>
        <taxon>Metazoa</taxon>
        <taxon>Ecdysozoa</taxon>
        <taxon>Arthropoda</taxon>
        <taxon>Hexapoda</taxon>
        <taxon>Insecta</taxon>
        <taxon>Pterygota</taxon>
        <taxon>Neoptera</taxon>
        <taxon>Polyneoptera</taxon>
        <taxon>Phasmatodea</taxon>
        <taxon>Timematodea</taxon>
        <taxon>Timematoidea</taxon>
        <taxon>Timematidae</taxon>
        <taxon>Timema</taxon>
    </lineage>
</organism>
<dbReference type="AlphaFoldDB" id="A0A7R9E6P5"/>
<accession>A0A7R9E6P5</accession>
<dbReference type="InterPro" id="IPR036322">
    <property type="entry name" value="WD40_repeat_dom_sf"/>
</dbReference>
<dbReference type="SUPFAM" id="SSF50978">
    <property type="entry name" value="WD40 repeat-like"/>
    <property type="match status" value="1"/>
</dbReference>
<name>A0A7R9E6P5_9NEOP</name>
<dbReference type="PROSITE" id="PS50082">
    <property type="entry name" value="WD_REPEATS_2"/>
    <property type="match status" value="2"/>
</dbReference>
<dbReference type="InterPro" id="IPR015943">
    <property type="entry name" value="WD40/YVTN_repeat-like_dom_sf"/>
</dbReference>
<evidence type="ECO:0000313" key="6">
    <source>
        <dbReference type="EMBL" id="CAD7428084.1"/>
    </source>
</evidence>
<evidence type="ECO:0000259" key="5">
    <source>
        <dbReference type="SMART" id="SM01166"/>
    </source>
</evidence>
<dbReference type="Pfam" id="PF00400">
    <property type="entry name" value="WD40"/>
    <property type="match status" value="3"/>
</dbReference>
<dbReference type="SMART" id="SM00320">
    <property type="entry name" value="WD40"/>
    <property type="match status" value="3"/>
</dbReference>
<evidence type="ECO:0000256" key="3">
    <source>
        <dbReference type="PROSITE-ProRule" id="PRU00221"/>
    </source>
</evidence>
<comment type="similarity">
    <text evidence="4">Belongs to the WD repeat coronin family.</text>
</comment>
<dbReference type="InterPro" id="IPR015048">
    <property type="entry name" value="DUF1899"/>
</dbReference>
<feature type="repeat" description="WD" evidence="3">
    <location>
        <begin position="92"/>
        <end position="134"/>
    </location>
</feature>